<sequence length="148" mass="16364">MRTNKASDQLVAPVPTTPAWPNDEVRQTVTQNNQAAYYRHFEQYKQRGAAARKLTADCDQLSREVADAKRVLDDAQHRYDEKVHAQRVEAHYEQVEYDTAQGYAVACASLGAPVPPPDGELSHDADGKTARWSAAVDEQNAAEGVRGL</sequence>
<dbReference type="RefSeq" id="WP_184756870.1">
    <property type="nucleotide sequence ID" value="NZ_BAABEK010000005.1"/>
</dbReference>
<organism evidence="3 4">
    <name type="scientific">Streptosporangium album</name>
    <dbReference type="NCBI Taxonomy" id="47479"/>
    <lineage>
        <taxon>Bacteria</taxon>
        <taxon>Bacillati</taxon>
        <taxon>Actinomycetota</taxon>
        <taxon>Actinomycetes</taxon>
        <taxon>Streptosporangiales</taxon>
        <taxon>Streptosporangiaceae</taxon>
        <taxon>Streptosporangium</taxon>
    </lineage>
</organism>
<evidence type="ECO:0000256" key="2">
    <source>
        <dbReference type="SAM" id="MobiDB-lite"/>
    </source>
</evidence>
<proteinExistence type="predicted"/>
<feature type="region of interest" description="Disordered" evidence="2">
    <location>
        <begin position="1"/>
        <end position="26"/>
    </location>
</feature>
<feature type="compositionally biased region" description="Basic and acidic residues" evidence="2">
    <location>
        <begin position="120"/>
        <end position="129"/>
    </location>
</feature>
<feature type="coiled-coil region" evidence="1">
    <location>
        <begin position="51"/>
        <end position="78"/>
    </location>
</feature>
<comment type="caution">
    <text evidence="3">The sequence shown here is derived from an EMBL/GenBank/DDBJ whole genome shotgun (WGS) entry which is preliminary data.</text>
</comment>
<protein>
    <submittedName>
        <fullName evidence="3">Uncharacterized protein</fullName>
    </submittedName>
</protein>
<feature type="region of interest" description="Disordered" evidence="2">
    <location>
        <begin position="113"/>
        <end position="148"/>
    </location>
</feature>
<keyword evidence="1" id="KW-0175">Coiled coil</keyword>
<dbReference type="AlphaFoldDB" id="A0A7W7RZB3"/>
<gene>
    <name evidence="3" type="ORF">FHR32_005079</name>
</gene>
<name>A0A7W7RZB3_9ACTN</name>
<evidence type="ECO:0000256" key="1">
    <source>
        <dbReference type="SAM" id="Coils"/>
    </source>
</evidence>
<accession>A0A7W7RZB3</accession>
<dbReference type="EMBL" id="JACHJU010000002">
    <property type="protein sequence ID" value="MBB4940702.1"/>
    <property type="molecule type" value="Genomic_DNA"/>
</dbReference>
<keyword evidence="4" id="KW-1185">Reference proteome</keyword>
<dbReference type="Proteomes" id="UP000534286">
    <property type="component" value="Unassembled WGS sequence"/>
</dbReference>
<reference evidence="3 4" key="1">
    <citation type="submission" date="2020-08" db="EMBL/GenBank/DDBJ databases">
        <title>Sequencing the genomes of 1000 actinobacteria strains.</title>
        <authorList>
            <person name="Klenk H.-P."/>
        </authorList>
    </citation>
    <scope>NUCLEOTIDE SEQUENCE [LARGE SCALE GENOMIC DNA]</scope>
    <source>
        <strain evidence="3 4">DSM 43023</strain>
    </source>
</reference>
<evidence type="ECO:0000313" key="3">
    <source>
        <dbReference type="EMBL" id="MBB4940702.1"/>
    </source>
</evidence>
<evidence type="ECO:0000313" key="4">
    <source>
        <dbReference type="Proteomes" id="UP000534286"/>
    </source>
</evidence>